<reference evidence="1 2" key="1">
    <citation type="submission" date="2015-01" db="EMBL/GenBank/DDBJ databases">
        <title>The Genome Sequence of Exophiala spinifera CBS89968.</title>
        <authorList>
            <consortium name="The Broad Institute Genomics Platform"/>
            <person name="Cuomo C."/>
            <person name="de Hoog S."/>
            <person name="Gorbushina A."/>
            <person name="Stielow B."/>
            <person name="Teixiera M."/>
            <person name="Abouelleil A."/>
            <person name="Chapman S.B."/>
            <person name="Priest M."/>
            <person name="Young S.K."/>
            <person name="Wortman J."/>
            <person name="Nusbaum C."/>
            <person name="Birren B."/>
        </authorList>
    </citation>
    <scope>NUCLEOTIDE SEQUENCE [LARGE SCALE GENOMIC DNA]</scope>
    <source>
        <strain evidence="1 2">CBS 89968</strain>
    </source>
</reference>
<gene>
    <name evidence="1" type="ORF">PV08_07163</name>
</gene>
<dbReference type="OrthoDB" id="2679825at2759"/>
<dbReference type="GeneID" id="27334246"/>
<evidence type="ECO:0000313" key="2">
    <source>
        <dbReference type="Proteomes" id="UP000053328"/>
    </source>
</evidence>
<sequence length="219" mass="24899">MTSSASSSSRPQFIRSISSSSTKDKPRLYIALYPRGGSSTLSTFRSTFDCDSYHWSIIVGPQTADRKDPGVRYHIAHVLDDGDARKFIYEEQDIPSNVGAQSGLVRVAIAKVTDQRRLQGLLRDMVLREDDSAFNCLTWVREAFVKLLDDGKSVKSYLKPEDWSAVETCARKYCKRKRDAGRFRLDNNGNRRGGGDANNRWNPEMISTFNFWENRETTP</sequence>
<name>A0A0D1YHH5_9EURO</name>
<dbReference type="RefSeq" id="XP_016234597.1">
    <property type="nucleotide sequence ID" value="XM_016381495.1"/>
</dbReference>
<dbReference type="InterPro" id="IPR054208">
    <property type="entry name" value="DUF6914"/>
</dbReference>
<dbReference type="Proteomes" id="UP000053328">
    <property type="component" value="Unassembled WGS sequence"/>
</dbReference>
<dbReference type="HOGENOM" id="CLU_095770_2_0_1"/>
<proteinExistence type="predicted"/>
<dbReference type="VEuPathDB" id="FungiDB:PV08_07163"/>
<organism evidence="1 2">
    <name type="scientific">Exophiala spinifera</name>
    <dbReference type="NCBI Taxonomy" id="91928"/>
    <lineage>
        <taxon>Eukaryota</taxon>
        <taxon>Fungi</taxon>
        <taxon>Dikarya</taxon>
        <taxon>Ascomycota</taxon>
        <taxon>Pezizomycotina</taxon>
        <taxon>Eurotiomycetes</taxon>
        <taxon>Chaetothyriomycetidae</taxon>
        <taxon>Chaetothyriales</taxon>
        <taxon>Herpotrichiellaceae</taxon>
        <taxon>Exophiala</taxon>
    </lineage>
</organism>
<keyword evidence="2" id="KW-1185">Reference proteome</keyword>
<protein>
    <submittedName>
        <fullName evidence="1">Uncharacterized protein</fullName>
    </submittedName>
</protein>
<evidence type="ECO:0000313" key="1">
    <source>
        <dbReference type="EMBL" id="KIW14381.1"/>
    </source>
</evidence>
<dbReference type="AlphaFoldDB" id="A0A0D1YHH5"/>
<dbReference type="EMBL" id="KN847496">
    <property type="protein sequence ID" value="KIW14381.1"/>
    <property type="molecule type" value="Genomic_DNA"/>
</dbReference>
<dbReference type="Pfam" id="PF21858">
    <property type="entry name" value="DUF6914"/>
    <property type="match status" value="1"/>
</dbReference>
<accession>A0A0D1YHH5</accession>